<dbReference type="EMBL" id="DQVR01000015">
    <property type="protein sequence ID" value="HIQ23521.1"/>
    <property type="molecule type" value="Genomic_DNA"/>
</dbReference>
<sequence length="92" mass="9916">MVVDLGFELSYLLGDVLGRGVEVRGYSFEPERGLLCVEAEVEGLGARRACVEVKPCKGLREEAKWVRCVSKTLAHAGGLAERLARLLAGGEV</sequence>
<gene>
    <name evidence="1" type="ORF">EYH50_00535</name>
</gene>
<accession>A0A833A0T7</accession>
<name>A0A833A0T7_9CREN</name>
<reference evidence="1" key="1">
    <citation type="journal article" date="2020" name="ISME J.">
        <title>Gammaproteobacteria mediating utilization of methyl-, sulfur- and petroleum organic compounds in deep ocean hydrothermal plumes.</title>
        <authorList>
            <person name="Zhou Z."/>
            <person name="Liu Y."/>
            <person name="Pan J."/>
            <person name="Cron B.R."/>
            <person name="Toner B.M."/>
            <person name="Anantharaman K."/>
            <person name="Breier J.A."/>
            <person name="Dick G.J."/>
            <person name="Li M."/>
        </authorList>
    </citation>
    <scope>NUCLEOTIDE SEQUENCE</scope>
    <source>
        <strain evidence="1">SZUA-1523</strain>
    </source>
</reference>
<protein>
    <submittedName>
        <fullName evidence="1">Uncharacterized protein</fullName>
    </submittedName>
</protein>
<evidence type="ECO:0000313" key="2">
    <source>
        <dbReference type="Proteomes" id="UP000600071"/>
    </source>
</evidence>
<proteinExistence type="predicted"/>
<evidence type="ECO:0000313" key="1">
    <source>
        <dbReference type="EMBL" id="HIQ23521.1"/>
    </source>
</evidence>
<organism evidence="1 2">
    <name type="scientific">Pyrodictium delaneyi</name>
    <dbReference type="NCBI Taxonomy" id="1273541"/>
    <lineage>
        <taxon>Archaea</taxon>
        <taxon>Thermoproteota</taxon>
        <taxon>Thermoprotei</taxon>
        <taxon>Desulfurococcales</taxon>
        <taxon>Pyrodictiaceae</taxon>
        <taxon>Pyrodictium</taxon>
    </lineage>
</organism>
<dbReference type="Proteomes" id="UP000600071">
    <property type="component" value="Unassembled WGS sequence"/>
</dbReference>
<comment type="caution">
    <text evidence="1">The sequence shown here is derived from an EMBL/GenBank/DDBJ whole genome shotgun (WGS) entry which is preliminary data.</text>
</comment>
<dbReference type="AlphaFoldDB" id="A0A833A0T7"/>